<keyword evidence="3" id="KW-1185">Reference proteome</keyword>
<comment type="caution">
    <text evidence="2">The sequence shown here is derived from an EMBL/GenBank/DDBJ whole genome shotgun (WGS) entry which is preliminary data.</text>
</comment>
<evidence type="ECO:0000313" key="2">
    <source>
        <dbReference type="EMBL" id="MBS4537071.1"/>
    </source>
</evidence>
<dbReference type="RefSeq" id="WP_203365003.1">
    <property type="nucleotide sequence ID" value="NZ_WSFT01000011.1"/>
</dbReference>
<accession>A0A942UUI1</accession>
<feature type="chain" id="PRO_5037557949" evidence="1">
    <location>
        <begin position="28"/>
        <end position="178"/>
    </location>
</feature>
<organism evidence="2 3">
    <name type="scientific">Anaeromonas frigoriresistens</name>
    <dbReference type="NCBI Taxonomy" id="2683708"/>
    <lineage>
        <taxon>Bacteria</taxon>
        <taxon>Bacillati</taxon>
        <taxon>Bacillota</taxon>
        <taxon>Tissierellia</taxon>
        <taxon>Tissierellales</taxon>
        <taxon>Thermohalobacteraceae</taxon>
        <taxon>Anaeromonas</taxon>
    </lineage>
</organism>
<feature type="signal peptide" evidence="1">
    <location>
        <begin position="1"/>
        <end position="27"/>
    </location>
</feature>
<protein>
    <submittedName>
        <fullName evidence="2">Uncharacterized protein</fullName>
    </submittedName>
</protein>
<dbReference type="EMBL" id="WSFT01000011">
    <property type="protein sequence ID" value="MBS4537071.1"/>
    <property type="molecule type" value="Genomic_DNA"/>
</dbReference>
<gene>
    <name evidence="2" type="ORF">GOQ27_01275</name>
</gene>
<evidence type="ECO:0000313" key="3">
    <source>
        <dbReference type="Proteomes" id="UP000724672"/>
    </source>
</evidence>
<dbReference type="AlphaFoldDB" id="A0A942UUI1"/>
<dbReference type="Proteomes" id="UP000724672">
    <property type="component" value="Unassembled WGS sequence"/>
</dbReference>
<name>A0A942UUI1_9FIRM</name>
<reference evidence="2" key="1">
    <citation type="submission" date="2019-12" db="EMBL/GenBank/DDBJ databases">
        <title>Clostridiaceae gen. nov. sp. nov., isolated from sediment in Xinjiang, China.</title>
        <authorList>
            <person name="Zhang R."/>
        </authorList>
    </citation>
    <scope>NUCLEOTIDE SEQUENCE</scope>
    <source>
        <strain evidence="2">D2Q-11</strain>
    </source>
</reference>
<sequence length="178" mass="19827">MKNFKKIIKYVGLICLLMIVTSVSVSAATGNVAYSTYYDGERAVIYFIGDNPGFYHVGGSLSWRNNNPGNLRWASSQIGSNNNFAIFKSYSDGYNAMKNLVFGTYGSKTIAEMIEIYAPSSENDTENYISFVESRTGMDRNTVLNSMNSTQQNSLLDVMITHEGYFPGTIVYTDIMLD</sequence>
<proteinExistence type="predicted"/>
<keyword evidence="1" id="KW-0732">Signal</keyword>
<evidence type="ECO:0000256" key="1">
    <source>
        <dbReference type="SAM" id="SignalP"/>
    </source>
</evidence>